<comment type="caution">
    <text evidence="2">The sequence shown here is derived from an EMBL/GenBank/DDBJ whole genome shotgun (WGS) entry which is preliminary data.</text>
</comment>
<dbReference type="SUPFAM" id="SSF54495">
    <property type="entry name" value="UBC-like"/>
    <property type="match status" value="1"/>
</dbReference>
<dbReference type="Gene3D" id="3.10.110.10">
    <property type="entry name" value="Ubiquitin Conjugating Enzyme"/>
    <property type="match status" value="1"/>
</dbReference>
<keyword evidence="3" id="KW-1185">Reference proteome</keyword>
<sequence length="117" mass="13180">LLKLFMGDNISILNNQTGLKCFQVHIHVQVPGEFLVTAADFKSNSNCKGEEENSFKVSHLPPVILTCLLPESYPSLRPPYFTIVVQWLSSDKISELCGKLDIIWGEQVGQEVLYQWG</sequence>
<dbReference type="InterPro" id="IPR016135">
    <property type="entry name" value="UBQ-conjugating_enzyme/RWD"/>
</dbReference>
<evidence type="ECO:0000313" key="2">
    <source>
        <dbReference type="EMBL" id="EPS70262.1"/>
    </source>
</evidence>
<dbReference type="Pfam" id="PF05773">
    <property type="entry name" value="RWD"/>
    <property type="match status" value="1"/>
</dbReference>
<evidence type="ECO:0000259" key="1">
    <source>
        <dbReference type="PROSITE" id="PS50908"/>
    </source>
</evidence>
<dbReference type="CDD" id="cd23821">
    <property type="entry name" value="RWD_IMPACT"/>
    <property type="match status" value="1"/>
</dbReference>
<dbReference type="AlphaFoldDB" id="S8ECI5"/>
<proteinExistence type="predicted"/>
<name>S8ECI5_9LAMI</name>
<gene>
    <name evidence="2" type="ORF">M569_04501</name>
</gene>
<feature type="domain" description="RWD" evidence="1">
    <location>
        <begin position="1"/>
        <end position="117"/>
    </location>
</feature>
<dbReference type="OrthoDB" id="1431934at2759"/>
<dbReference type="Proteomes" id="UP000015453">
    <property type="component" value="Unassembled WGS sequence"/>
</dbReference>
<feature type="non-terminal residue" evidence="2">
    <location>
        <position position="1"/>
    </location>
</feature>
<protein>
    <recommendedName>
        <fullName evidence="1">RWD domain-containing protein</fullName>
    </recommendedName>
</protein>
<dbReference type="InterPro" id="IPR006575">
    <property type="entry name" value="RWD_dom"/>
</dbReference>
<reference evidence="2 3" key="1">
    <citation type="journal article" date="2013" name="BMC Genomics">
        <title>The miniature genome of a carnivorous plant Genlisea aurea contains a low number of genes and short non-coding sequences.</title>
        <authorList>
            <person name="Leushkin E.V."/>
            <person name="Sutormin R.A."/>
            <person name="Nabieva E.R."/>
            <person name="Penin A.A."/>
            <person name="Kondrashov A.S."/>
            <person name="Logacheva M.D."/>
        </authorList>
    </citation>
    <scope>NUCLEOTIDE SEQUENCE [LARGE SCALE GENOMIC DNA]</scope>
</reference>
<organism evidence="2 3">
    <name type="scientific">Genlisea aurea</name>
    <dbReference type="NCBI Taxonomy" id="192259"/>
    <lineage>
        <taxon>Eukaryota</taxon>
        <taxon>Viridiplantae</taxon>
        <taxon>Streptophyta</taxon>
        <taxon>Embryophyta</taxon>
        <taxon>Tracheophyta</taxon>
        <taxon>Spermatophyta</taxon>
        <taxon>Magnoliopsida</taxon>
        <taxon>eudicotyledons</taxon>
        <taxon>Gunneridae</taxon>
        <taxon>Pentapetalae</taxon>
        <taxon>asterids</taxon>
        <taxon>lamiids</taxon>
        <taxon>Lamiales</taxon>
        <taxon>Lentibulariaceae</taxon>
        <taxon>Genlisea</taxon>
    </lineage>
</organism>
<evidence type="ECO:0000313" key="3">
    <source>
        <dbReference type="Proteomes" id="UP000015453"/>
    </source>
</evidence>
<dbReference type="PROSITE" id="PS50908">
    <property type="entry name" value="RWD"/>
    <property type="match status" value="1"/>
</dbReference>
<accession>S8ECI5</accession>
<dbReference type="EMBL" id="AUSU01001752">
    <property type="protein sequence ID" value="EPS70262.1"/>
    <property type="molecule type" value="Genomic_DNA"/>
</dbReference>